<gene>
    <name evidence="2" type="ORF">PDIGIT_LOCUS8675</name>
</gene>
<proteinExistence type="predicted"/>
<comment type="caution">
    <text evidence="2">The sequence shown here is derived from an EMBL/GenBank/DDBJ whole genome shotgun (WGS) entry which is preliminary data.</text>
</comment>
<dbReference type="OrthoDB" id="62952at2759"/>
<name>A0A9W4UIQ3_9PLEO</name>
<accession>A0A9W4UIQ3</accession>
<dbReference type="PANTHER" id="PTHR42085">
    <property type="entry name" value="F-BOX DOMAIN-CONTAINING PROTEIN"/>
    <property type="match status" value="1"/>
</dbReference>
<dbReference type="Proteomes" id="UP001152607">
    <property type="component" value="Unassembled WGS sequence"/>
</dbReference>
<keyword evidence="3" id="KW-1185">Reference proteome</keyword>
<dbReference type="AlphaFoldDB" id="A0A9W4UIQ3"/>
<evidence type="ECO:0000259" key="1">
    <source>
        <dbReference type="Pfam" id="PF24864"/>
    </source>
</evidence>
<organism evidence="2 3">
    <name type="scientific">Periconia digitata</name>
    <dbReference type="NCBI Taxonomy" id="1303443"/>
    <lineage>
        <taxon>Eukaryota</taxon>
        <taxon>Fungi</taxon>
        <taxon>Dikarya</taxon>
        <taxon>Ascomycota</taxon>
        <taxon>Pezizomycotina</taxon>
        <taxon>Dothideomycetes</taxon>
        <taxon>Pleosporomycetidae</taxon>
        <taxon>Pleosporales</taxon>
        <taxon>Massarineae</taxon>
        <taxon>Periconiaceae</taxon>
        <taxon>Periconia</taxon>
    </lineage>
</organism>
<dbReference type="Pfam" id="PF24864">
    <property type="entry name" value="DUF7730"/>
    <property type="match status" value="1"/>
</dbReference>
<dbReference type="InterPro" id="IPR038883">
    <property type="entry name" value="AN11006-like"/>
</dbReference>
<dbReference type="InterPro" id="IPR056632">
    <property type="entry name" value="DUF7730"/>
</dbReference>
<protein>
    <recommendedName>
        <fullName evidence="1">DUF7730 domain-containing protein</fullName>
    </recommendedName>
</protein>
<dbReference type="EMBL" id="CAOQHR010000006">
    <property type="protein sequence ID" value="CAI6335591.1"/>
    <property type="molecule type" value="Genomic_DNA"/>
</dbReference>
<feature type="domain" description="DUF7730" evidence="1">
    <location>
        <begin position="61"/>
        <end position="174"/>
    </location>
</feature>
<reference evidence="2" key="1">
    <citation type="submission" date="2023-01" db="EMBL/GenBank/DDBJ databases">
        <authorList>
            <person name="Van Ghelder C."/>
            <person name="Rancurel C."/>
        </authorList>
    </citation>
    <scope>NUCLEOTIDE SEQUENCE</scope>
    <source>
        <strain evidence="2">CNCM I-4278</strain>
    </source>
</reference>
<sequence>MWPQSQSPIFKLPIELRLRIYSYALGDADEYTQIAFIGGYNFTYFREPEKDMFTPLQRRRPANRRLTALIKTCKKIHDEAVEVLYTHNKFTLIVDASRNDLKLKKFLSELNPTSLARIRHLSLLVVFRQNYVRWYAKNNEPKKMKTWEENCEAARQLTGLQHLTVTVYGIEHNESTTHSLWALQFLCPLKSLRATNFAVKTRTQFPGHVQEQLCNEGEVLPFSLVVDQSLKNTGRYVLNNTEWGRHDWTTDNAKYINTPYYGPPKGLDYRGDPYW</sequence>
<evidence type="ECO:0000313" key="2">
    <source>
        <dbReference type="EMBL" id="CAI6335591.1"/>
    </source>
</evidence>
<evidence type="ECO:0000313" key="3">
    <source>
        <dbReference type="Proteomes" id="UP001152607"/>
    </source>
</evidence>
<dbReference type="PANTHER" id="PTHR42085:SF8">
    <property type="entry name" value="F-BOX DOMAIN-CONTAINING PROTEIN"/>
    <property type="match status" value="1"/>
</dbReference>